<gene>
    <name evidence="2" type="ORF">BJ554DRAFT_8300</name>
</gene>
<evidence type="ECO:0000313" key="2">
    <source>
        <dbReference type="EMBL" id="KAG5459746.1"/>
    </source>
</evidence>
<evidence type="ECO:0000256" key="1">
    <source>
        <dbReference type="SAM" id="MobiDB-lite"/>
    </source>
</evidence>
<evidence type="ECO:0000313" key="3">
    <source>
        <dbReference type="Proteomes" id="UP000673691"/>
    </source>
</evidence>
<sequence>MSSATSSRRRAGLTGASGFFDVSGLIIPKPGHLRKVSAPPAFAATRRRPASLLGDRFPAGLQILGPQLPTTSVNAQRDIRREPVRDLKAMRRAESRIGCGVSGLVGFSPTSADASECLAPFPLPSPLATQASQGRTHPARFDRTAAETHVPHATDSTRTFCISSGIGFGAAARRRGAQRTSPHERSETLPAAAAGTPDEQRAGRAAAARETRAEQGTGMRPRRGPTWGRVWGASLSAASRLPASLYAGHVRPPQAARPADDYRPVGSRAGGGGRPEFRREDERAKVGDQLELLGGVSNFNSGILSKSKPDLWQRVTRPTGRMATISRALRSPGALQESKLLPPRSPRFPLLQLFPSSELLYTLHRVRSLCPLISTRSLCLSMSPRSLCPSIEQCVGPTKDRRVNHL</sequence>
<dbReference type="AlphaFoldDB" id="A0A8H7ZUI5"/>
<dbReference type="EMBL" id="JAEFCI010006351">
    <property type="protein sequence ID" value="KAG5459746.1"/>
    <property type="molecule type" value="Genomic_DNA"/>
</dbReference>
<dbReference type="Proteomes" id="UP000673691">
    <property type="component" value="Unassembled WGS sequence"/>
</dbReference>
<feature type="non-terminal residue" evidence="2">
    <location>
        <position position="406"/>
    </location>
</feature>
<proteinExistence type="predicted"/>
<keyword evidence="3" id="KW-1185">Reference proteome</keyword>
<protein>
    <submittedName>
        <fullName evidence="2">Uncharacterized protein</fullName>
    </submittedName>
</protein>
<name>A0A8H7ZUI5_9FUNG</name>
<organism evidence="2 3">
    <name type="scientific">Olpidium bornovanus</name>
    <dbReference type="NCBI Taxonomy" id="278681"/>
    <lineage>
        <taxon>Eukaryota</taxon>
        <taxon>Fungi</taxon>
        <taxon>Fungi incertae sedis</taxon>
        <taxon>Olpidiomycota</taxon>
        <taxon>Olpidiomycotina</taxon>
        <taxon>Olpidiomycetes</taxon>
        <taxon>Olpidiales</taxon>
        <taxon>Olpidiaceae</taxon>
        <taxon>Olpidium</taxon>
    </lineage>
</organism>
<feature type="region of interest" description="Disordered" evidence="1">
    <location>
        <begin position="251"/>
        <end position="277"/>
    </location>
</feature>
<comment type="caution">
    <text evidence="2">The sequence shown here is derived from an EMBL/GenBank/DDBJ whole genome shotgun (WGS) entry which is preliminary data.</text>
</comment>
<feature type="region of interest" description="Disordered" evidence="1">
    <location>
        <begin position="172"/>
        <end position="226"/>
    </location>
</feature>
<accession>A0A8H7ZUI5</accession>
<reference evidence="2 3" key="1">
    <citation type="journal article" name="Sci. Rep.">
        <title>Genome-scale phylogenetic analyses confirm Olpidium as the closest living zoosporic fungus to the non-flagellated, terrestrial fungi.</title>
        <authorList>
            <person name="Chang Y."/>
            <person name="Rochon D."/>
            <person name="Sekimoto S."/>
            <person name="Wang Y."/>
            <person name="Chovatia M."/>
            <person name="Sandor L."/>
            <person name="Salamov A."/>
            <person name="Grigoriev I.V."/>
            <person name="Stajich J.E."/>
            <person name="Spatafora J.W."/>
        </authorList>
    </citation>
    <scope>NUCLEOTIDE SEQUENCE [LARGE SCALE GENOMIC DNA]</scope>
    <source>
        <strain evidence="2">S191</strain>
    </source>
</reference>
<feature type="compositionally biased region" description="Basic and acidic residues" evidence="1">
    <location>
        <begin position="198"/>
        <end position="213"/>
    </location>
</feature>